<accession>A0ABM9CC41</accession>
<reference evidence="1" key="1">
    <citation type="submission" date="2022-01" db="EMBL/GenBank/DDBJ databases">
        <authorList>
            <person name="Criscuolo A."/>
        </authorList>
    </citation>
    <scope>NUCLEOTIDE SEQUENCE</scope>
    <source>
        <strain evidence="1">CIP111892</strain>
    </source>
</reference>
<dbReference type="Proteomes" id="UP000838324">
    <property type="component" value="Unassembled WGS sequence"/>
</dbReference>
<organism evidence="1 2">
    <name type="scientific">Paenibacillus auburnensis</name>
    <dbReference type="NCBI Taxonomy" id="2905649"/>
    <lineage>
        <taxon>Bacteria</taxon>
        <taxon>Bacillati</taxon>
        <taxon>Bacillota</taxon>
        <taxon>Bacilli</taxon>
        <taxon>Bacillales</taxon>
        <taxon>Paenibacillaceae</taxon>
        <taxon>Paenibacillus</taxon>
    </lineage>
</organism>
<keyword evidence="2" id="KW-1185">Reference proteome</keyword>
<proteinExistence type="predicted"/>
<dbReference type="EMBL" id="CAKMMG010000003">
    <property type="protein sequence ID" value="CAH1208581.1"/>
    <property type="molecule type" value="Genomic_DNA"/>
</dbReference>
<protein>
    <recommendedName>
        <fullName evidence="3">Response regulatory domain-containing protein</fullName>
    </recommendedName>
</protein>
<comment type="caution">
    <text evidence="1">The sequence shown here is derived from an EMBL/GenBank/DDBJ whole genome shotgun (WGS) entry which is preliminary data.</text>
</comment>
<sequence>MDIYLFSRCGMDGFYEKPVSEQQLYFFGKAL</sequence>
<gene>
    <name evidence="1" type="ORF">PAECIP111892_03138</name>
</gene>
<evidence type="ECO:0008006" key="3">
    <source>
        <dbReference type="Google" id="ProtNLM"/>
    </source>
</evidence>
<name>A0ABM9CC41_9BACL</name>
<evidence type="ECO:0000313" key="1">
    <source>
        <dbReference type="EMBL" id="CAH1208581.1"/>
    </source>
</evidence>
<evidence type="ECO:0000313" key="2">
    <source>
        <dbReference type="Proteomes" id="UP000838324"/>
    </source>
</evidence>